<dbReference type="AlphaFoldDB" id="A0A1H4IS73"/>
<dbReference type="EMBL" id="FNTL01000002">
    <property type="protein sequence ID" value="SEB36072.1"/>
    <property type="molecule type" value="Genomic_DNA"/>
</dbReference>
<gene>
    <name evidence="1" type="ORF">SAMN04490220_0358</name>
</gene>
<proteinExistence type="predicted"/>
<sequence length="139" mass="15601">MGMGLLILDLPRAWPRHTALATAADELRDRGIEDWSGLELRATASTGTDLIRRFTFTYWAEATAARTHHGGYLDLWERLDPAERAALMHVASGTAVSADVTTLLVRAAGEGFLPRDRDGHPRLPRSLRHFLRAMDDRRR</sequence>
<reference evidence="2" key="1">
    <citation type="submission" date="2016-10" db="EMBL/GenBank/DDBJ databases">
        <authorList>
            <person name="Varghese N."/>
        </authorList>
    </citation>
    <scope>NUCLEOTIDE SEQUENCE [LARGE SCALE GENOMIC DNA]</scope>
    <source>
        <strain evidence="2">DSM 44719</strain>
    </source>
</reference>
<evidence type="ECO:0000313" key="2">
    <source>
        <dbReference type="Proteomes" id="UP000183407"/>
    </source>
</evidence>
<dbReference type="Proteomes" id="UP000183407">
    <property type="component" value="Unassembled WGS sequence"/>
</dbReference>
<organism evidence="1 2">
    <name type="scientific">Rhodococcus jostii</name>
    <dbReference type="NCBI Taxonomy" id="132919"/>
    <lineage>
        <taxon>Bacteria</taxon>
        <taxon>Bacillati</taxon>
        <taxon>Actinomycetota</taxon>
        <taxon>Actinomycetes</taxon>
        <taxon>Mycobacteriales</taxon>
        <taxon>Nocardiaceae</taxon>
        <taxon>Rhodococcus</taxon>
    </lineage>
</organism>
<evidence type="ECO:0000313" key="1">
    <source>
        <dbReference type="EMBL" id="SEB36072.1"/>
    </source>
</evidence>
<name>A0A1H4IS73_RHOJO</name>
<dbReference type="RefSeq" id="WP_073357896.1">
    <property type="nucleotide sequence ID" value="NZ_FNTL01000002.1"/>
</dbReference>
<protein>
    <submittedName>
        <fullName evidence="1">Uncharacterized protein</fullName>
    </submittedName>
</protein>
<dbReference type="OrthoDB" id="4466344at2"/>
<accession>A0A1H4IS73</accession>